<dbReference type="Pfam" id="PF00483">
    <property type="entry name" value="NTP_transferase"/>
    <property type="match status" value="1"/>
</dbReference>
<evidence type="ECO:0000259" key="4">
    <source>
        <dbReference type="Pfam" id="PF24894"/>
    </source>
</evidence>
<reference evidence="5" key="1">
    <citation type="submission" date="2020-08" db="EMBL/GenBank/DDBJ databases">
        <title>Genome public.</title>
        <authorList>
            <person name="Liu C."/>
            <person name="Sun Q."/>
        </authorList>
    </citation>
    <scope>NUCLEOTIDE SEQUENCE</scope>
    <source>
        <strain evidence="5">NSJ-23</strain>
    </source>
</reference>
<dbReference type="Gene3D" id="3.90.550.10">
    <property type="entry name" value="Spore Coat Polysaccharide Biosynthesis Protein SpsA, Chain A"/>
    <property type="match status" value="1"/>
</dbReference>
<gene>
    <name evidence="5" type="primary">glgD</name>
    <name evidence="5" type="ORF">H8S11_08615</name>
</gene>
<dbReference type="InterPro" id="IPR029044">
    <property type="entry name" value="Nucleotide-diphossugar_trans"/>
</dbReference>
<dbReference type="AlphaFoldDB" id="A0A8J6MD98"/>
<organism evidence="5 6">
    <name type="scientific">Flintibacter hominis</name>
    <dbReference type="NCBI Taxonomy" id="2763048"/>
    <lineage>
        <taxon>Bacteria</taxon>
        <taxon>Bacillati</taxon>
        <taxon>Bacillota</taxon>
        <taxon>Clostridia</taxon>
        <taxon>Eubacteriales</taxon>
        <taxon>Flintibacter</taxon>
    </lineage>
</organism>
<name>A0A8J6MD98_9FIRM</name>
<dbReference type="PANTHER" id="PTHR43523">
    <property type="entry name" value="GLUCOSE-1-PHOSPHATE ADENYLYLTRANSFERASE-RELATED"/>
    <property type="match status" value="1"/>
</dbReference>
<evidence type="ECO:0000256" key="1">
    <source>
        <dbReference type="ARBA" id="ARBA00010443"/>
    </source>
</evidence>
<dbReference type="Gene3D" id="2.160.10.10">
    <property type="entry name" value="Hexapeptide repeat proteins"/>
    <property type="match status" value="1"/>
</dbReference>
<comment type="caution">
    <text evidence="5">The sequence shown here is derived from an EMBL/GenBank/DDBJ whole genome shotgun (WGS) entry which is preliminary data.</text>
</comment>
<proteinExistence type="inferred from homology"/>
<dbReference type="PANTHER" id="PTHR43523:SF6">
    <property type="entry name" value="GLYCOGEN BIOSYNTHESIS PROTEIN GLGD"/>
    <property type="match status" value="1"/>
</dbReference>
<dbReference type="RefSeq" id="WP_147572369.1">
    <property type="nucleotide sequence ID" value="NZ_JACOPO010000005.1"/>
</dbReference>
<feature type="domain" description="Nucleotidyl transferase" evidence="3">
    <location>
        <begin position="17"/>
        <end position="210"/>
    </location>
</feature>
<dbReference type="InterPro" id="IPR011832">
    <property type="entry name" value="GlgDAde_trans"/>
</dbReference>
<dbReference type="InterPro" id="IPR056818">
    <property type="entry name" value="GlmU/GlgC-like_hexapep"/>
</dbReference>
<dbReference type="SUPFAM" id="SSF53448">
    <property type="entry name" value="Nucleotide-diphospho-sugar transferases"/>
    <property type="match status" value="1"/>
</dbReference>
<keyword evidence="2" id="KW-0320">Glycogen biosynthesis</keyword>
<comment type="similarity">
    <text evidence="1">Belongs to the bacterial/plant glucose-1-phosphate adenylyltransferase family.</text>
</comment>
<dbReference type="Proteomes" id="UP000628736">
    <property type="component" value="Unassembled WGS sequence"/>
</dbReference>
<dbReference type="NCBIfam" id="TIGR02092">
    <property type="entry name" value="glgD"/>
    <property type="match status" value="1"/>
</dbReference>
<dbReference type="InterPro" id="IPR011831">
    <property type="entry name" value="ADP-Glc_PPase"/>
</dbReference>
<evidence type="ECO:0000259" key="3">
    <source>
        <dbReference type="Pfam" id="PF00483"/>
    </source>
</evidence>
<feature type="domain" description="Glucose-1-phosphate adenylyltransferase/Bifunctional protein GlmU-like C-terminal hexapeptide" evidence="4">
    <location>
        <begin position="287"/>
        <end position="352"/>
    </location>
</feature>
<keyword evidence="5" id="KW-0808">Transferase</keyword>
<evidence type="ECO:0000313" key="5">
    <source>
        <dbReference type="EMBL" id="MBC5722871.1"/>
    </source>
</evidence>
<dbReference type="EMBL" id="JACOPO010000005">
    <property type="protein sequence ID" value="MBC5722871.1"/>
    <property type="molecule type" value="Genomic_DNA"/>
</dbReference>
<dbReference type="GO" id="GO:0008878">
    <property type="term" value="F:glucose-1-phosphate adenylyltransferase activity"/>
    <property type="evidence" value="ECO:0007669"/>
    <property type="project" value="UniProtKB-EC"/>
</dbReference>
<dbReference type="InterPro" id="IPR005835">
    <property type="entry name" value="NTP_transferase_dom"/>
</dbReference>
<accession>A0A8J6MD98</accession>
<sequence length="371" mass="40664">MNDLHGILFAYRSNANLGELTRPRNTCSLPFGGRYRLIDFMLSSYVNAGITDVGLVVHESYQSLLDHLGTGKDWDLSRKHGGLRILPPFGYQGKGGGEYRGNMEALAGVAGYLQNIRQDYVIMGWGDIAVNLPVAQVLEQHIASGADVTMVCTPTLKGAPQFSEYVEVSGEGRITDLSIHPTTADQALESLEVYILSKQLLLDMVEYCSAHDIHSFSRGVLRPRLKSLKMMPYIHQGYVARFQSVSDYFQHSMDLLDPKVRADLFNISRPIRTKDQSNPSTYYGPDAVAVQSLVADGCYIEGVVENSILSRGVIVEKGAKVSNSVLMQGTVVKAGASLAYVIADKNVVINEDRMLMGHATYPLAIAKNSVV</sequence>
<dbReference type="EC" id="2.7.7.27" evidence="5"/>
<protein>
    <submittedName>
        <fullName evidence="5">Glucose-1-phosphate adenylyltransferase subunit GlgD</fullName>
        <ecNumber evidence="5">2.7.7.27</ecNumber>
    </submittedName>
</protein>
<dbReference type="CDD" id="cd02508">
    <property type="entry name" value="ADP_Glucose_PP"/>
    <property type="match status" value="1"/>
</dbReference>
<evidence type="ECO:0000313" key="6">
    <source>
        <dbReference type="Proteomes" id="UP000628736"/>
    </source>
</evidence>
<dbReference type="GO" id="GO:0005978">
    <property type="term" value="P:glycogen biosynthetic process"/>
    <property type="evidence" value="ECO:0007669"/>
    <property type="project" value="UniProtKB-KW"/>
</dbReference>
<keyword evidence="5" id="KW-0548">Nucleotidyltransferase</keyword>
<keyword evidence="6" id="KW-1185">Reference proteome</keyword>
<dbReference type="SUPFAM" id="SSF51161">
    <property type="entry name" value="Trimeric LpxA-like enzymes"/>
    <property type="match status" value="1"/>
</dbReference>
<dbReference type="Pfam" id="PF24894">
    <property type="entry name" value="Hexapep_GlmU"/>
    <property type="match status" value="1"/>
</dbReference>
<dbReference type="InterPro" id="IPR011004">
    <property type="entry name" value="Trimer_LpxA-like_sf"/>
</dbReference>
<evidence type="ECO:0000256" key="2">
    <source>
        <dbReference type="ARBA" id="ARBA00023056"/>
    </source>
</evidence>
<dbReference type="CDD" id="cd04651">
    <property type="entry name" value="LbH_G1P_AT_C"/>
    <property type="match status" value="1"/>
</dbReference>